<accession>A0ABW7H4Y7</accession>
<keyword evidence="2" id="KW-1185">Reference proteome</keyword>
<evidence type="ECO:0000313" key="1">
    <source>
        <dbReference type="EMBL" id="MFG6469302.1"/>
    </source>
</evidence>
<dbReference type="Proteomes" id="UP001606303">
    <property type="component" value="Unassembled WGS sequence"/>
</dbReference>
<gene>
    <name evidence="1" type="ORF">ACG01O_21975</name>
</gene>
<comment type="caution">
    <text evidence="1">The sequence shown here is derived from an EMBL/GenBank/DDBJ whole genome shotgun (WGS) entry which is preliminary data.</text>
</comment>
<name>A0ABW7H4Y7_9BURK</name>
<sequence length="46" mass="4951">MSPPPTGFAGPLKGAPLVAWQSQFHGGRWKKLLFAQGVSRDTARTV</sequence>
<dbReference type="EMBL" id="JBIGIB010000009">
    <property type="protein sequence ID" value="MFG6469302.1"/>
    <property type="molecule type" value="Genomic_DNA"/>
</dbReference>
<proteinExistence type="predicted"/>
<evidence type="ECO:0000313" key="2">
    <source>
        <dbReference type="Proteomes" id="UP001606303"/>
    </source>
</evidence>
<organism evidence="1 2">
    <name type="scientific">Pelomonas baiyunensis</name>
    <dbReference type="NCBI Taxonomy" id="3299026"/>
    <lineage>
        <taxon>Bacteria</taxon>
        <taxon>Pseudomonadati</taxon>
        <taxon>Pseudomonadota</taxon>
        <taxon>Betaproteobacteria</taxon>
        <taxon>Burkholderiales</taxon>
        <taxon>Sphaerotilaceae</taxon>
        <taxon>Roseateles</taxon>
    </lineage>
</organism>
<reference evidence="1 2" key="1">
    <citation type="submission" date="2024-08" db="EMBL/GenBank/DDBJ databases">
        <authorList>
            <person name="Lu H."/>
        </authorList>
    </citation>
    <scope>NUCLEOTIDE SEQUENCE [LARGE SCALE GENOMIC DNA]</scope>
    <source>
        <strain evidence="1 2">BYS87W</strain>
    </source>
</reference>
<dbReference type="RefSeq" id="WP_394387730.1">
    <property type="nucleotide sequence ID" value="NZ_JBIGIB010000009.1"/>
</dbReference>
<protein>
    <submittedName>
        <fullName evidence="1">Uncharacterized protein</fullName>
    </submittedName>
</protein>